<reference evidence="1" key="1">
    <citation type="submission" date="2022-11" db="EMBL/GenBank/DDBJ databases">
        <title>Biodiversity and phylogenetic relationships of bacteria.</title>
        <authorList>
            <person name="Machado R.A.R."/>
            <person name="Bhat A."/>
            <person name="Loulou A."/>
            <person name="Kallel S."/>
        </authorList>
    </citation>
    <scope>NUCLEOTIDE SEQUENCE</scope>
    <source>
        <strain evidence="1">DSM 16503</strain>
    </source>
</reference>
<gene>
    <name evidence="1" type="ORF">OSH02_00015</name>
</gene>
<dbReference type="RefSeq" id="WP_026485310.1">
    <property type="nucleotide sequence ID" value="NZ_JAPKNB010000001.1"/>
</dbReference>
<name>A0AAW5VU01_9BURK</name>
<organism evidence="1 2">
    <name type="scientific">Alcaligenes phenolicus</name>
    <dbReference type="NCBI Taxonomy" id="232846"/>
    <lineage>
        <taxon>Bacteria</taxon>
        <taxon>Pseudomonadati</taxon>
        <taxon>Pseudomonadota</taxon>
        <taxon>Betaproteobacteria</taxon>
        <taxon>Burkholderiales</taxon>
        <taxon>Alcaligenaceae</taxon>
        <taxon>Alcaligenes</taxon>
    </lineage>
</organism>
<dbReference type="AlphaFoldDB" id="A0AAW5VU01"/>
<evidence type="ECO:0000313" key="1">
    <source>
        <dbReference type="EMBL" id="MCX5563745.1"/>
    </source>
</evidence>
<comment type="caution">
    <text evidence="1">The sequence shown here is derived from an EMBL/GenBank/DDBJ whole genome shotgun (WGS) entry which is preliminary data.</text>
</comment>
<dbReference type="NCBIfam" id="NF047593">
    <property type="entry name" value="IS66_ISAeme5_TnpA"/>
    <property type="match status" value="1"/>
</dbReference>
<dbReference type="EMBL" id="JAPKNB010000001">
    <property type="protein sequence ID" value="MCX5563745.1"/>
    <property type="molecule type" value="Genomic_DNA"/>
</dbReference>
<accession>A0AAW5VU01</accession>
<proteinExistence type="predicted"/>
<evidence type="ECO:0000313" key="2">
    <source>
        <dbReference type="Proteomes" id="UP001208074"/>
    </source>
</evidence>
<dbReference type="Proteomes" id="UP001208074">
    <property type="component" value="Unassembled WGS sequence"/>
</dbReference>
<sequence length="122" mass="13367">MSMSHGPGQAWWETHLDAIEREGIGTKAYAQREGLPVSSLYYWRRRLKVQKSNSPQPDKPASGAVARQFVPVKLGDGGYAAATGSVGHYVLTLGEGLRLELPGLPTPQWLAQVRQALTERGR</sequence>
<protein>
    <submittedName>
        <fullName evidence="1">Cobyrinic acid ac-diamide synthase</fullName>
    </submittedName>
</protein>